<name>A0ABZ2MAN5_9BACT</name>
<dbReference type="EMBL" id="CP089984">
    <property type="protein sequence ID" value="WXB19576.1"/>
    <property type="molecule type" value="Genomic_DNA"/>
</dbReference>
<feature type="compositionally biased region" description="Basic and acidic residues" evidence="1">
    <location>
        <begin position="63"/>
        <end position="86"/>
    </location>
</feature>
<sequence>MVQDRAARDRAAEGRETAPPMAMAMRTLGPMVRPAREHAGGDAQTIARRRANPRAGVSAIGRGDARRDPLRQDHGSARARFIEPGESKQTAAQARRAAGCEPPRAESAASGPPIRPQCGRRRLGDELARGPRTRIGLPAARNRFAIAIMCPTCVLLPVIPMMPASLAQSTGN</sequence>
<keyword evidence="2" id="KW-1133">Transmembrane helix</keyword>
<dbReference type="Proteomes" id="UP001370348">
    <property type="component" value="Chromosome"/>
</dbReference>
<keyword evidence="2" id="KW-0812">Transmembrane</keyword>
<evidence type="ECO:0000256" key="1">
    <source>
        <dbReference type="SAM" id="MobiDB-lite"/>
    </source>
</evidence>
<dbReference type="RefSeq" id="WP_394829183.1">
    <property type="nucleotide sequence ID" value="NZ_CP089984.1"/>
</dbReference>
<feature type="transmembrane region" description="Helical" evidence="2">
    <location>
        <begin position="144"/>
        <end position="162"/>
    </location>
</feature>
<proteinExistence type="predicted"/>
<accession>A0ABZ2MAN5</accession>
<evidence type="ECO:0000313" key="4">
    <source>
        <dbReference type="Proteomes" id="UP001370348"/>
    </source>
</evidence>
<feature type="compositionally biased region" description="Basic and acidic residues" evidence="1">
    <location>
        <begin position="1"/>
        <end position="16"/>
    </location>
</feature>
<keyword evidence="2" id="KW-0472">Membrane</keyword>
<keyword evidence="4" id="KW-1185">Reference proteome</keyword>
<organism evidence="3 4">
    <name type="scientific">Pendulispora albinea</name>
    <dbReference type="NCBI Taxonomy" id="2741071"/>
    <lineage>
        <taxon>Bacteria</taxon>
        <taxon>Pseudomonadati</taxon>
        <taxon>Myxococcota</taxon>
        <taxon>Myxococcia</taxon>
        <taxon>Myxococcales</taxon>
        <taxon>Sorangiineae</taxon>
        <taxon>Pendulisporaceae</taxon>
        <taxon>Pendulispora</taxon>
    </lineage>
</organism>
<protein>
    <submittedName>
        <fullName evidence="3">Uncharacterized protein</fullName>
    </submittedName>
</protein>
<evidence type="ECO:0000313" key="3">
    <source>
        <dbReference type="EMBL" id="WXB19576.1"/>
    </source>
</evidence>
<evidence type="ECO:0000256" key="2">
    <source>
        <dbReference type="SAM" id="Phobius"/>
    </source>
</evidence>
<gene>
    <name evidence="3" type="ORF">LZC94_20410</name>
</gene>
<reference evidence="3 4" key="1">
    <citation type="submission" date="2021-12" db="EMBL/GenBank/DDBJ databases">
        <title>Discovery of the Pendulisporaceae a myxobacterial family with distinct sporulation behavior and unique specialized metabolism.</title>
        <authorList>
            <person name="Garcia R."/>
            <person name="Popoff A."/>
            <person name="Bader C.D."/>
            <person name="Loehr J."/>
            <person name="Walesch S."/>
            <person name="Walt C."/>
            <person name="Boldt J."/>
            <person name="Bunk B."/>
            <person name="Haeckl F.J.F.P.J."/>
            <person name="Gunesch A.P."/>
            <person name="Birkelbach J."/>
            <person name="Nuebel U."/>
            <person name="Pietschmann T."/>
            <person name="Bach T."/>
            <person name="Mueller R."/>
        </authorList>
    </citation>
    <scope>NUCLEOTIDE SEQUENCE [LARGE SCALE GENOMIC DNA]</scope>
    <source>
        <strain evidence="3 4">MSr11954</strain>
    </source>
</reference>
<feature type="region of interest" description="Disordered" evidence="1">
    <location>
        <begin position="1"/>
        <end position="129"/>
    </location>
</feature>